<evidence type="ECO:0000256" key="2">
    <source>
        <dbReference type="ARBA" id="ARBA00010917"/>
    </source>
</evidence>
<comment type="subcellular location">
    <subcellularLocation>
        <location evidence="1">Mitochondrion outer membrane</location>
        <topology evidence="1">Single-pass membrane protein</topology>
    </subcellularLocation>
</comment>
<evidence type="ECO:0000256" key="1">
    <source>
        <dbReference type="ARBA" id="ARBA00004572"/>
    </source>
</evidence>
<dbReference type="Proteomes" id="UP000478008">
    <property type="component" value="Unassembled WGS sequence"/>
</dbReference>
<evidence type="ECO:0000256" key="6">
    <source>
        <dbReference type="ARBA" id="ARBA00022927"/>
    </source>
</evidence>
<dbReference type="GO" id="GO:0030150">
    <property type="term" value="P:protein import into mitochondrial matrix"/>
    <property type="evidence" value="ECO:0007669"/>
    <property type="project" value="InterPro"/>
</dbReference>
<accession>A0A3F2XZG3</accession>
<comment type="similarity">
    <text evidence="2">Belongs to the Tom7 family.</text>
</comment>
<evidence type="ECO:0000256" key="7">
    <source>
        <dbReference type="ARBA" id="ARBA00022989"/>
    </source>
</evidence>
<dbReference type="PANTHER" id="PTHR34944:SF2">
    <property type="entry name" value="MITOCHONDRIAL IMPORT RECEPTOR SUBUNIT TOM7"/>
    <property type="match status" value="1"/>
</dbReference>
<evidence type="ECO:0000256" key="9">
    <source>
        <dbReference type="ARBA" id="ARBA00023136"/>
    </source>
</evidence>
<reference evidence="10 11" key="1">
    <citation type="submission" date="2019-07" db="EMBL/GenBank/DDBJ databases">
        <authorList>
            <person name="Friedrich A."/>
            <person name="Schacherer J."/>
        </authorList>
    </citation>
    <scope>NUCLEOTIDE SEQUENCE [LARGE SCALE GENOMIC DNA]</scope>
</reference>
<dbReference type="AlphaFoldDB" id="A0A3F2XZG3"/>
<protein>
    <submittedName>
        <fullName evidence="10">DEBR0S1_19394g1_1</fullName>
    </submittedName>
</protein>
<dbReference type="Pfam" id="PF08038">
    <property type="entry name" value="Tom7"/>
    <property type="match status" value="1"/>
</dbReference>
<organism evidence="10 11">
    <name type="scientific">Dekkera bruxellensis</name>
    <name type="common">Brettanomyces custersii</name>
    <dbReference type="NCBI Taxonomy" id="5007"/>
    <lineage>
        <taxon>Eukaryota</taxon>
        <taxon>Fungi</taxon>
        <taxon>Dikarya</taxon>
        <taxon>Ascomycota</taxon>
        <taxon>Saccharomycotina</taxon>
        <taxon>Pichiomycetes</taxon>
        <taxon>Pichiales</taxon>
        <taxon>Pichiaceae</taxon>
        <taxon>Brettanomyces</taxon>
    </lineage>
</organism>
<keyword evidence="4" id="KW-0812">Transmembrane</keyword>
<keyword evidence="5" id="KW-1000">Mitochondrion outer membrane</keyword>
<keyword evidence="9" id="KW-0472">Membrane</keyword>
<evidence type="ECO:0000256" key="8">
    <source>
        <dbReference type="ARBA" id="ARBA00023128"/>
    </source>
</evidence>
<dbReference type="PANTHER" id="PTHR34944">
    <property type="entry name" value="MITOCHONDRIAL IMPORT RECEPTOR SUBUNIT TOM7"/>
    <property type="match status" value="1"/>
</dbReference>
<evidence type="ECO:0000256" key="3">
    <source>
        <dbReference type="ARBA" id="ARBA00022448"/>
    </source>
</evidence>
<evidence type="ECO:0000256" key="4">
    <source>
        <dbReference type="ARBA" id="ARBA00022692"/>
    </source>
</evidence>
<evidence type="ECO:0000313" key="11">
    <source>
        <dbReference type="Proteomes" id="UP000478008"/>
    </source>
</evidence>
<evidence type="ECO:0000313" key="10">
    <source>
        <dbReference type="EMBL" id="VUG16539.1"/>
    </source>
</evidence>
<dbReference type="EMBL" id="CABFWN010000001">
    <property type="protein sequence ID" value="VUG16539.1"/>
    <property type="molecule type" value="Genomic_DNA"/>
</dbReference>
<keyword evidence="11" id="KW-1185">Reference proteome</keyword>
<dbReference type="GO" id="GO:0045040">
    <property type="term" value="P:protein insertion into mitochondrial outer membrane"/>
    <property type="evidence" value="ECO:0007669"/>
    <property type="project" value="TreeGrafter"/>
</dbReference>
<dbReference type="STRING" id="5007.A0A3F2XZG3"/>
<dbReference type="GO" id="GO:0005742">
    <property type="term" value="C:mitochondrial outer membrane translocase complex"/>
    <property type="evidence" value="ECO:0007669"/>
    <property type="project" value="InterPro"/>
</dbReference>
<dbReference type="OMA" id="FILYLGW"/>
<keyword evidence="8" id="KW-0496">Mitochondrion</keyword>
<gene>
    <name evidence="10" type="primary">TOM7</name>
    <name evidence="10" type="ORF">DEBR0S1_19394G</name>
</gene>
<name>A0A3F2XZG3_DEKBR</name>
<keyword evidence="3" id="KW-0813">Transport</keyword>
<sequence length="57" mass="6480">MVALHLSEESRERLGKVMGTTRDIVHYSWIPFILYLGWASTSTKPNFVQLLSPFPSA</sequence>
<keyword evidence="7" id="KW-1133">Transmembrane helix</keyword>
<keyword evidence="6" id="KW-0653">Protein transport</keyword>
<dbReference type="InterPro" id="IPR012621">
    <property type="entry name" value="Tom7"/>
</dbReference>
<evidence type="ECO:0000256" key="5">
    <source>
        <dbReference type="ARBA" id="ARBA00022787"/>
    </source>
</evidence>
<proteinExistence type="inferred from homology"/>